<protein>
    <submittedName>
        <fullName evidence="1">Uncharacterized protein</fullName>
    </submittedName>
</protein>
<proteinExistence type="predicted"/>
<accession>A0AAU6Q8M0</accession>
<dbReference type="EMBL" id="CP149783">
    <property type="protein sequence ID" value="WYF46554.1"/>
    <property type="molecule type" value="Genomic_DNA"/>
</dbReference>
<sequence>MKRRDEARYEFVSVFEPYCLPTEKASRQLRARLAQHPWLIPDPRTEQESRSFSLFLVESRVKREVRGIEYGNADRDLGPYVMFWRIQRGEITLTRHGEMQFGNKAPFRR</sequence>
<reference evidence="1" key="1">
    <citation type="submission" date="2024-03" db="EMBL/GenBank/DDBJ databases">
        <title>Deinococcus weizhi sp. nov., isolated from human skin.</title>
        <authorList>
            <person name="Wei Z."/>
            <person name="Tian F."/>
            <person name="Yang C."/>
            <person name="Xin L.T."/>
            <person name="Wen Z.J."/>
            <person name="Lan K.C."/>
            <person name="Yu L."/>
            <person name="Zhe W."/>
            <person name="Dan F.D."/>
            <person name="Jun W."/>
            <person name="Rui Z."/>
            <person name="Yong X.J."/>
            <person name="Ting Y."/>
            <person name="Wei X."/>
            <person name="Xu Z.G."/>
            <person name="Xin Z."/>
            <person name="Dong F.G."/>
            <person name="Ni X.M."/>
            <person name="Zheng M.G."/>
            <person name="Chun Y."/>
            <person name="Qian W.X."/>
        </authorList>
    </citation>
    <scope>NUCLEOTIDE SEQUENCE</scope>
    <source>
        <strain evidence="1">VB142</strain>
    </source>
</reference>
<dbReference type="RefSeq" id="WP_339098016.1">
    <property type="nucleotide sequence ID" value="NZ_CP149783.1"/>
</dbReference>
<organism evidence="1">
    <name type="scientific">Deinococcus sp. VB142</name>
    <dbReference type="NCBI Taxonomy" id="3112952"/>
    <lineage>
        <taxon>Bacteria</taxon>
        <taxon>Thermotogati</taxon>
        <taxon>Deinococcota</taxon>
        <taxon>Deinococci</taxon>
        <taxon>Deinococcales</taxon>
        <taxon>Deinococcaceae</taxon>
        <taxon>Deinococcus</taxon>
    </lineage>
</organism>
<name>A0AAU6Q8M0_9DEIO</name>
<evidence type="ECO:0000313" key="1">
    <source>
        <dbReference type="EMBL" id="WYF46554.1"/>
    </source>
</evidence>
<gene>
    <name evidence="1" type="ORF">WDJ50_16025</name>
</gene>
<dbReference type="AlphaFoldDB" id="A0AAU6Q8M0"/>